<evidence type="ECO:0000256" key="5">
    <source>
        <dbReference type="PROSITE-ProRule" id="PRU00152"/>
    </source>
</evidence>
<feature type="domain" description="PLAT" evidence="6">
    <location>
        <begin position="16"/>
        <end position="134"/>
    </location>
</feature>
<evidence type="ECO:0000256" key="3">
    <source>
        <dbReference type="ARBA" id="ARBA00023002"/>
    </source>
</evidence>
<evidence type="ECO:0000313" key="8">
    <source>
        <dbReference type="EMBL" id="PIK38943.1"/>
    </source>
</evidence>
<accession>A0A2G8JT80</accession>
<dbReference type="SUPFAM" id="SSF49723">
    <property type="entry name" value="Lipase/lipooxygenase domain (PLAT/LH2 domain)"/>
    <property type="match status" value="1"/>
</dbReference>
<dbReference type="Proteomes" id="UP000230750">
    <property type="component" value="Unassembled WGS sequence"/>
</dbReference>
<dbReference type="SUPFAM" id="SSF48484">
    <property type="entry name" value="Lipoxigenase"/>
    <property type="match status" value="1"/>
</dbReference>
<keyword evidence="9" id="KW-1185">Reference proteome</keyword>
<sequence length="673" mass="76943">MENIEEITNITPHPNTDFIVRVFTRGMIGSGTFASVKLFLINTEGEESESREINSSWWNYLSVNSIRDIELSGLGDIGRVSAIRLLRGRSTPWGDWYVDGLQVRDVRNNRVSVFPIHRWIYANRPVRFKEFDACLPQDDDDSEQRSKELVEQQEVYKSIIHQEGLLPQVEKLPWQEKFSLKYQLSIGTQKLKLKAHMLFHKFLHGSLSNADEVMKLYNAQLHLPIAHAFWKTDEAFGQQRLNHCNPTQIRLCEKIPDKFAVTEDMVSPLLEEMTLQAAINAKKLYYIDYCILKDLKCPDKREVCAPFALFFVNSKGNLVPIAIQLFQVPSETNPVFLPTDDPYVWLCAKLWFNNADASFHQSCTHLGFTHLIMEPICLATNWSLSRSHPIFRLLAPHFLYLLAINNRGLDLLTAKGGWVDKCMTIGTDGMFEIISRELKIWRMDVQGTLPNDLKERGVDDPEALPQYYYRDDALLIYNAIHKYVTEVVNGFYENADKVKSDNEVQEWARCLSDPHEKNGVGIPGVHGGGKLETIEEVVCLCTSIIFIGSVAHAASNFSQYDDYGYPANYPAFLYGSPIRDKKPRTSADVSKLLPREDICMDTLLITRLLSTRSTKSLGEFEVQFLFDPKSEAAAKEFRQELKSIGQQIELRNMKIGRPYNYLHPGEIPNSISI</sequence>
<reference evidence="8 9" key="1">
    <citation type="journal article" date="2017" name="PLoS Biol.">
        <title>The sea cucumber genome provides insights into morphological evolution and visceral regeneration.</title>
        <authorList>
            <person name="Zhang X."/>
            <person name="Sun L."/>
            <person name="Yuan J."/>
            <person name="Sun Y."/>
            <person name="Gao Y."/>
            <person name="Zhang L."/>
            <person name="Li S."/>
            <person name="Dai H."/>
            <person name="Hamel J.F."/>
            <person name="Liu C."/>
            <person name="Yu Y."/>
            <person name="Liu S."/>
            <person name="Lin W."/>
            <person name="Guo K."/>
            <person name="Jin S."/>
            <person name="Xu P."/>
            <person name="Storey K.B."/>
            <person name="Huan P."/>
            <person name="Zhang T."/>
            <person name="Zhou Y."/>
            <person name="Zhang J."/>
            <person name="Lin C."/>
            <person name="Li X."/>
            <person name="Xing L."/>
            <person name="Huo D."/>
            <person name="Sun M."/>
            <person name="Wang L."/>
            <person name="Mercier A."/>
            <person name="Li F."/>
            <person name="Yang H."/>
            <person name="Xiang J."/>
        </authorList>
    </citation>
    <scope>NUCLEOTIDE SEQUENCE [LARGE SCALE GENOMIC DNA]</scope>
    <source>
        <strain evidence="8">Shaxun</strain>
        <tissue evidence="8">Muscle</tissue>
    </source>
</reference>
<name>A0A2G8JT80_STIJA</name>
<dbReference type="InterPro" id="IPR036226">
    <property type="entry name" value="LipOase_C_sf"/>
</dbReference>
<evidence type="ECO:0000259" key="7">
    <source>
        <dbReference type="PROSITE" id="PS51393"/>
    </source>
</evidence>
<dbReference type="EMBL" id="MRZV01001298">
    <property type="protein sequence ID" value="PIK38943.1"/>
    <property type="molecule type" value="Genomic_DNA"/>
</dbReference>
<dbReference type="Gene3D" id="2.40.180.10">
    <property type="entry name" value="Catalase core domain"/>
    <property type="match status" value="1"/>
</dbReference>
<dbReference type="InterPro" id="IPR000907">
    <property type="entry name" value="LipOase"/>
</dbReference>
<dbReference type="InterPro" id="IPR013819">
    <property type="entry name" value="LipOase_C"/>
</dbReference>
<dbReference type="InterPro" id="IPR001024">
    <property type="entry name" value="PLAT/LH2_dom"/>
</dbReference>
<feature type="domain" description="Lipoxygenase" evidence="7">
    <location>
        <begin position="128"/>
        <end position="673"/>
    </location>
</feature>
<dbReference type="PRINTS" id="PR00087">
    <property type="entry name" value="LIPOXYGENASE"/>
</dbReference>
<dbReference type="Gene3D" id="3.10.450.60">
    <property type="match status" value="1"/>
</dbReference>
<dbReference type="InterPro" id="IPR020834">
    <property type="entry name" value="LipOase_CS"/>
</dbReference>
<dbReference type="Gene3D" id="1.20.245.10">
    <property type="entry name" value="Lipoxygenase-1, Domain 5"/>
    <property type="match status" value="1"/>
</dbReference>
<gene>
    <name evidence="8" type="ORF">BSL78_24214</name>
</gene>
<evidence type="ECO:0000256" key="1">
    <source>
        <dbReference type="ARBA" id="ARBA00022723"/>
    </source>
</evidence>
<proteinExistence type="predicted"/>
<dbReference type="GO" id="GO:0034440">
    <property type="term" value="P:lipid oxidation"/>
    <property type="evidence" value="ECO:0007669"/>
    <property type="project" value="InterPro"/>
</dbReference>
<dbReference type="GO" id="GO:0046872">
    <property type="term" value="F:metal ion binding"/>
    <property type="evidence" value="ECO:0007669"/>
    <property type="project" value="UniProtKB-KW"/>
</dbReference>
<dbReference type="GO" id="GO:0016702">
    <property type="term" value="F:oxidoreductase activity, acting on single donors with incorporation of molecular oxygen, incorporation of two atoms of oxygen"/>
    <property type="evidence" value="ECO:0007669"/>
    <property type="project" value="InterPro"/>
</dbReference>
<comment type="caution">
    <text evidence="5">Lacks conserved residue(s) required for the propagation of feature annotation.</text>
</comment>
<evidence type="ECO:0000256" key="2">
    <source>
        <dbReference type="ARBA" id="ARBA00022964"/>
    </source>
</evidence>
<evidence type="ECO:0000256" key="4">
    <source>
        <dbReference type="ARBA" id="ARBA00023098"/>
    </source>
</evidence>
<keyword evidence="4" id="KW-0443">Lipid metabolism</keyword>
<dbReference type="PANTHER" id="PTHR11771">
    <property type="entry name" value="LIPOXYGENASE"/>
    <property type="match status" value="1"/>
</dbReference>
<organism evidence="8 9">
    <name type="scientific">Stichopus japonicus</name>
    <name type="common">Sea cucumber</name>
    <dbReference type="NCBI Taxonomy" id="307972"/>
    <lineage>
        <taxon>Eukaryota</taxon>
        <taxon>Metazoa</taxon>
        <taxon>Echinodermata</taxon>
        <taxon>Eleutherozoa</taxon>
        <taxon>Echinozoa</taxon>
        <taxon>Holothuroidea</taxon>
        <taxon>Aspidochirotacea</taxon>
        <taxon>Aspidochirotida</taxon>
        <taxon>Stichopodidae</taxon>
        <taxon>Apostichopus</taxon>
    </lineage>
</organism>
<dbReference type="STRING" id="307972.A0A2G8JT80"/>
<evidence type="ECO:0000313" key="9">
    <source>
        <dbReference type="Proteomes" id="UP000230750"/>
    </source>
</evidence>
<dbReference type="Pfam" id="PF00305">
    <property type="entry name" value="Lipoxygenase"/>
    <property type="match status" value="1"/>
</dbReference>
<dbReference type="OrthoDB" id="407298at2759"/>
<dbReference type="AlphaFoldDB" id="A0A2G8JT80"/>
<protein>
    <submittedName>
        <fullName evidence="8">Putative arachidonate 5-lipoxygenase</fullName>
    </submittedName>
</protein>
<keyword evidence="1" id="KW-0479">Metal-binding</keyword>
<evidence type="ECO:0000259" key="6">
    <source>
        <dbReference type="PROSITE" id="PS50095"/>
    </source>
</evidence>
<keyword evidence="2" id="KW-0223">Dioxygenase</keyword>
<keyword evidence="3" id="KW-0560">Oxidoreductase</keyword>
<comment type="caution">
    <text evidence="8">The sequence shown here is derived from an EMBL/GenBank/DDBJ whole genome shotgun (WGS) entry which is preliminary data.</text>
</comment>
<dbReference type="PROSITE" id="PS00081">
    <property type="entry name" value="LIPOXYGENASE_2"/>
    <property type="match status" value="1"/>
</dbReference>
<dbReference type="PROSITE" id="PS51393">
    <property type="entry name" value="LIPOXYGENASE_3"/>
    <property type="match status" value="1"/>
</dbReference>
<dbReference type="PROSITE" id="PS50095">
    <property type="entry name" value="PLAT"/>
    <property type="match status" value="1"/>
</dbReference>
<dbReference type="InterPro" id="IPR036392">
    <property type="entry name" value="PLAT/LH2_dom_sf"/>
</dbReference>